<sequence length="118" mass="13788">MVLFAITLIMSSSIGPEFEKDCCVVLFDPLIFRPHHFLVRDAPLEMLCTYQQELTHLNLLANQFLTNKVKGVHLLFKNGQYLRVLTTFGWGLLLHDELLEVHCYVRGELPYLVWCFVY</sequence>
<feature type="signal peptide" evidence="1">
    <location>
        <begin position="1"/>
        <end position="16"/>
    </location>
</feature>
<keyword evidence="3" id="KW-1185">Reference proteome</keyword>
<evidence type="ECO:0000313" key="2">
    <source>
        <dbReference type="EMBL" id="PON76083.1"/>
    </source>
</evidence>
<accession>A0A2P5DS09</accession>
<protein>
    <submittedName>
        <fullName evidence="2">Uncharacterized protein</fullName>
    </submittedName>
</protein>
<organism evidence="2 3">
    <name type="scientific">Parasponia andersonii</name>
    <name type="common">Sponia andersonii</name>
    <dbReference type="NCBI Taxonomy" id="3476"/>
    <lineage>
        <taxon>Eukaryota</taxon>
        <taxon>Viridiplantae</taxon>
        <taxon>Streptophyta</taxon>
        <taxon>Embryophyta</taxon>
        <taxon>Tracheophyta</taxon>
        <taxon>Spermatophyta</taxon>
        <taxon>Magnoliopsida</taxon>
        <taxon>eudicotyledons</taxon>
        <taxon>Gunneridae</taxon>
        <taxon>Pentapetalae</taxon>
        <taxon>rosids</taxon>
        <taxon>fabids</taxon>
        <taxon>Rosales</taxon>
        <taxon>Cannabaceae</taxon>
        <taxon>Parasponia</taxon>
    </lineage>
</organism>
<dbReference type="AlphaFoldDB" id="A0A2P5DS09"/>
<name>A0A2P5DS09_PARAD</name>
<proteinExistence type="predicted"/>
<feature type="chain" id="PRO_5015196827" evidence="1">
    <location>
        <begin position="17"/>
        <end position="118"/>
    </location>
</feature>
<dbReference type="Proteomes" id="UP000237105">
    <property type="component" value="Unassembled WGS sequence"/>
</dbReference>
<dbReference type="OrthoDB" id="10329205at2759"/>
<evidence type="ECO:0000313" key="3">
    <source>
        <dbReference type="Proteomes" id="UP000237105"/>
    </source>
</evidence>
<dbReference type="EMBL" id="JXTB01000020">
    <property type="protein sequence ID" value="PON76083.1"/>
    <property type="molecule type" value="Genomic_DNA"/>
</dbReference>
<keyword evidence="1" id="KW-0732">Signal</keyword>
<reference evidence="3" key="1">
    <citation type="submission" date="2016-06" db="EMBL/GenBank/DDBJ databases">
        <title>Parallel loss of symbiosis genes in relatives of nitrogen-fixing non-legume Parasponia.</title>
        <authorList>
            <person name="Van Velzen R."/>
            <person name="Holmer R."/>
            <person name="Bu F."/>
            <person name="Rutten L."/>
            <person name="Van Zeijl A."/>
            <person name="Liu W."/>
            <person name="Santuari L."/>
            <person name="Cao Q."/>
            <person name="Sharma T."/>
            <person name="Shen D."/>
            <person name="Roswanjaya Y."/>
            <person name="Wardhani T."/>
            <person name="Kalhor M.S."/>
            <person name="Jansen J."/>
            <person name="Van den Hoogen J."/>
            <person name="Gungor B."/>
            <person name="Hartog M."/>
            <person name="Hontelez J."/>
            <person name="Verver J."/>
            <person name="Yang W.-C."/>
            <person name="Schijlen E."/>
            <person name="Repin R."/>
            <person name="Schilthuizen M."/>
            <person name="Schranz E."/>
            <person name="Heidstra R."/>
            <person name="Miyata K."/>
            <person name="Fedorova E."/>
            <person name="Kohlen W."/>
            <person name="Bisseling T."/>
            <person name="Smit S."/>
            <person name="Geurts R."/>
        </authorList>
    </citation>
    <scope>NUCLEOTIDE SEQUENCE [LARGE SCALE GENOMIC DNA]</scope>
    <source>
        <strain evidence="3">cv. WU1-14</strain>
    </source>
</reference>
<comment type="caution">
    <text evidence="2">The sequence shown here is derived from an EMBL/GenBank/DDBJ whole genome shotgun (WGS) entry which is preliminary data.</text>
</comment>
<evidence type="ECO:0000256" key="1">
    <source>
        <dbReference type="SAM" id="SignalP"/>
    </source>
</evidence>
<gene>
    <name evidence="2" type="ORF">PanWU01x14_037990</name>
</gene>